<keyword evidence="3" id="KW-1185">Reference proteome</keyword>
<accession>A0A5C1AP37</accession>
<evidence type="ECO:0000256" key="1">
    <source>
        <dbReference type="SAM" id="MobiDB-lite"/>
    </source>
</evidence>
<dbReference type="KEGG" id="lrs:PX52LOC_05661"/>
<proteinExistence type="predicted"/>
<dbReference type="Proteomes" id="UP000324974">
    <property type="component" value="Chromosome"/>
</dbReference>
<organism evidence="2 3">
    <name type="scientific">Limnoglobus roseus</name>
    <dbReference type="NCBI Taxonomy" id="2598579"/>
    <lineage>
        <taxon>Bacteria</taxon>
        <taxon>Pseudomonadati</taxon>
        <taxon>Planctomycetota</taxon>
        <taxon>Planctomycetia</taxon>
        <taxon>Gemmatales</taxon>
        <taxon>Gemmataceae</taxon>
        <taxon>Limnoglobus</taxon>
    </lineage>
</organism>
<dbReference type="EMBL" id="CP042425">
    <property type="protein sequence ID" value="QEL18628.1"/>
    <property type="molecule type" value="Genomic_DNA"/>
</dbReference>
<dbReference type="AlphaFoldDB" id="A0A5C1AP37"/>
<sequence>MRITTNGVTDMKANATAPASAEAVFALDLVAVLNALDRAGKPVAHLLIPIDQFDDMPATDLAPDGRPPMMGGGKQTPPRQGRLSPRAVRQSRRGSIQHPEPGTA</sequence>
<name>A0A5C1AP37_9BACT</name>
<evidence type="ECO:0000313" key="2">
    <source>
        <dbReference type="EMBL" id="QEL18628.1"/>
    </source>
</evidence>
<protein>
    <submittedName>
        <fullName evidence="2">Uncharacterized protein</fullName>
    </submittedName>
</protein>
<reference evidence="3" key="1">
    <citation type="submission" date="2019-08" db="EMBL/GenBank/DDBJ databases">
        <title>Limnoglobus roseus gen. nov., sp. nov., a novel freshwater planctomycete with a giant genome from the family Gemmataceae.</title>
        <authorList>
            <person name="Kulichevskaya I.S."/>
            <person name="Naumoff D.G."/>
            <person name="Miroshnikov K."/>
            <person name="Ivanova A."/>
            <person name="Philippov D.A."/>
            <person name="Hakobyan A."/>
            <person name="Rijpstra I.C."/>
            <person name="Sinninghe Damste J.S."/>
            <person name="Liesack W."/>
            <person name="Dedysh S.N."/>
        </authorList>
    </citation>
    <scope>NUCLEOTIDE SEQUENCE [LARGE SCALE GENOMIC DNA]</scope>
    <source>
        <strain evidence="3">PX52</strain>
    </source>
</reference>
<feature type="region of interest" description="Disordered" evidence="1">
    <location>
        <begin position="55"/>
        <end position="104"/>
    </location>
</feature>
<gene>
    <name evidence="2" type="ORF">PX52LOC_05661</name>
</gene>
<evidence type="ECO:0000313" key="3">
    <source>
        <dbReference type="Proteomes" id="UP000324974"/>
    </source>
</evidence>